<dbReference type="GO" id="GO:0004888">
    <property type="term" value="F:transmembrane signaling receptor activity"/>
    <property type="evidence" value="ECO:0007669"/>
    <property type="project" value="InterPro"/>
</dbReference>
<dbReference type="AlphaFoldDB" id="A0A1D1V301"/>
<feature type="signal peptide" evidence="1">
    <location>
        <begin position="1"/>
        <end position="25"/>
    </location>
</feature>
<dbReference type="STRING" id="947166.A0A1D1V301"/>
<comment type="caution">
    <text evidence="3">The sequence shown here is derived from an EMBL/GenBank/DDBJ whole genome shotgun (WGS) entry which is preliminary data.</text>
</comment>
<reference evidence="3 4" key="1">
    <citation type="journal article" date="2016" name="Nat. Commun.">
        <title>Extremotolerant tardigrade genome and improved radiotolerance of human cultured cells by tardigrade-unique protein.</title>
        <authorList>
            <person name="Hashimoto T."/>
            <person name="Horikawa D.D."/>
            <person name="Saito Y."/>
            <person name="Kuwahara H."/>
            <person name="Kozuka-Hata H."/>
            <person name="Shin-I T."/>
            <person name="Minakuchi Y."/>
            <person name="Ohishi K."/>
            <person name="Motoyama A."/>
            <person name="Aizu T."/>
            <person name="Enomoto A."/>
            <person name="Kondo K."/>
            <person name="Tanaka S."/>
            <person name="Hara Y."/>
            <person name="Koshikawa S."/>
            <person name="Sagara H."/>
            <person name="Miura T."/>
            <person name="Yokobori S."/>
            <person name="Miyagawa K."/>
            <person name="Suzuki Y."/>
            <person name="Kubo T."/>
            <person name="Oyama M."/>
            <person name="Kohara Y."/>
            <person name="Fujiyama A."/>
            <person name="Arakawa K."/>
            <person name="Katayama T."/>
            <person name="Toyoda A."/>
            <person name="Kunieda T."/>
        </authorList>
    </citation>
    <scope>NUCLEOTIDE SEQUENCE [LARGE SCALE GENOMIC DNA]</scope>
    <source>
        <strain evidence="3 4">YOKOZUNA-1</strain>
    </source>
</reference>
<dbReference type="InterPro" id="IPR036734">
    <property type="entry name" value="Neur_chan_lig-bd_sf"/>
</dbReference>
<evidence type="ECO:0000313" key="4">
    <source>
        <dbReference type="Proteomes" id="UP000186922"/>
    </source>
</evidence>
<name>A0A1D1V301_RAMVA</name>
<dbReference type="OrthoDB" id="6415331at2759"/>
<gene>
    <name evidence="3" type="primary">RvY_06743-1</name>
    <name evidence="3" type="synonym">RvY_06743.1</name>
    <name evidence="3" type="ORF">RvY_06743</name>
</gene>
<feature type="chain" id="PRO_5008897963" description="Neurotransmitter-gated ion-channel ligand-binding domain-containing protein" evidence="1">
    <location>
        <begin position="26"/>
        <end position="240"/>
    </location>
</feature>
<dbReference type="SUPFAM" id="SSF63712">
    <property type="entry name" value="Nicotinic receptor ligand binding domain-like"/>
    <property type="match status" value="1"/>
</dbReference>
<evidence type="ECO:0000256" key="1">
    <source>
        <dbReference type="SAM" id="SignalP"/>
    </source>
</evidence>
<organism evidence="3 4">
    <name type="scientific">Ramazzottius varieornatus</name>
    <name type="common">Water bear</name>
    <name type="synonym">Tardigrade</name>
    <dbReference type="NCBI Taxonomy" id="947166"/>
    <lineage>
        <taxon>Eukaryota</taxon>
        <taxon>Metazoa</taxon>
        <taxon>Ecdysozoa</taxon>
        <taxon>Tardigrada</taxon>
        <taxon>Eutardigrada</taxon>
        <taxon>Parachela</taxon>
        <taxon>Hypsibioidea</taxon>
        <taxon>Ramazzottiidae</taxon>
        <taxon>Ramazzottius</taxon>
    </lineage>
</organism>
<accession>A0A1D1V301</accession>
<dbReference type="Gene3D" id="2.70.170.10">
    <property type="entry name" value="Neurotransmitter-gated ion-channel ligand-binding domain"/>
    <property type="match status" value="1"/>
</dbReference>
<protein>
    <recommendedName>
        <fullName evidence="2">Neurotransmitter-gated ion-channel ligand-binding domain-containing protein</fullName>
    </recommendedName>
</protein>
<keyword evidence="1" id="KW-0732">Signal</keyword>
<evidence type="ECO:0000259" key="2">
    <source>
        <dbReference type="Pfam" id="PF02931"/>
    </source>
</evidence>
<dbReference type="EMBL" id="BDGG01000003">
    <property type="protein sequence ID" value="GAU95065.1"/>
    <property type="molecule type" value="Genomic_DNA"/>
</dbReference>
<dbReference type="GO" id="GO:0005230">
    <property type="term" value="F:extracellular ligand-gated monoatomic ion channel activity"/>
    <property type="evidence" value="ECO:0007669"/>
    <property type="project" value="InterPro"/>
</dbReference>
<feature type="domain" description="Neurotransmitter-gated ion-channel ligand-binding" evidence="2">
    <location>
        <begin position="32"/>
        <end position="233"/>
    </location>
</feature>
<sequence>MAKTPLIVVFVFMITVTCNLSGTQCRSILTSSLVSSLIAGADINVRPNADPGSPSVNVSVNVMISGVRIQDDNEEVMRLDGYLSMKWHDSRLQWEPAAYDGISQVRIPMDEIWTPDLTVYHSPDSQQKLFSEEHTIGVVYSNGDLLWVPKVTIFTYYNETKTNNGTLYQAKILIGSWVYDANALDYPQETHPTVDHTDYHGQNFIIQNSSITRQSATYPCCEEQYPRLEITLEVLKTKKD</sequence>
<dbReference type="InterPro" id="IPR006201">
    <property type="entry name" value="Neur_channel"/>
</dbReference>
<dbReference type="GO" id="GO:0016020">
    <property type="term" value="C:membrane"/>
    <property type="evidence" value="ECO:0007669"/>
    <property type="project" value="InterPro"/>
</dbReference>
<dbReference type="PANTHER" id="PTHR18945">
    <property type="entry name" value="NEUROTRANSMITTER GATED ION CHANNEL"/>
    <property type="match status" value="1"/>
</dbReference>
<proteinExistence type="predicted"/>
<evidence type="ECO:0000313" key="3">
    <source>
        <dbReference type="EMBL" id="GAU95065.1"/>
    </source>
</evidence>
<dbReference type="Pfam" id="PF02931">
    <property type="entry name" value="Neur_chan_LBD"/>
    <property type="match status" value="1"/>
</dbReference>
<dbReference type="InterPro" id="IPR006202">
    <property type="entry name" value="Neur_chan_lig-bd"/>
</dbReference>
<dbReference type="Proteomes" id="UP000186922">
    <property type="component" value="Unassembled WGS sequence"/>
</dbReference>
<keyword evidence="4" id="KW-1185">Reference proteome</keyword>